<dbReference type="AlphaFoldDB" id="E5AT54"/>
<name>E5AT54_MYCRK</name>
<evidence type="ECO:0008006" key="3">
    <source>
        <dbReference type="Google" id="ProtNLM"/>
    </source>
</evidence>
<dbReference type="EMBL" id="FR687359">
    <property type="protein sequence ID" value="CBW75728.1"/>
    <property type="molecule type" value="Genomic_DNA"/>
</dbReference>
<dbReference type="InterPro" id="IPR014942">
    <property type="entry name" value="AbiEii"/>
</dbReference>
<proteinExistence type="predicted"/>
<organism evidence="1 2">
    <name type="scientific">Mycetohabitans rhizoxinica (strain DSM 19002 / CIP 109453 / HKI 454)</name>
    <name type="common">Paraburkholderia rhizoxinica</name>
    <dbReference type="NCBI Taxonomy" id="882378"/>
    <lineage>
        <taxon>Bacteria</taxon>
        <taxon>Pseudomonadati</taxon>
        <taxon>Pseudomonadota</taxon>
        <taxon>Betaproteobacteria</taxon>
        <taxon>Burkholderiales</taxon>
        <taxon>Burkholderiaceae</taxon>
        <taxon>Mycetohabitans</taxon>
    </lineage>
</organism>
<evidence type="ECO:0000313" key="2">
    <source>
        <dbReference type="Proteomes" id="UP000007437"/>
    </source>
</evidence>
<dbReference type="KEGG" id="brh:RBRH_02471"/>
<reference evidence="1 2" key="1">
    <citation type="journal article" date="2011" name="J. Bacteriol.">
        <title>Complete genome sequence of Burkholderia rhizoxinica, an endosymbiont of Rhizopus microsporus.</title>
        <authorList>
            <person name="Lackner G."/>
            <person name="Moebius N."/>
            <person name="Partida-Martinez L."/>
            <person name="Hertweck C."/>
        </authorList>
    </citation>
    <scope>NUCLEOTIDE SEQUENCE [LARGE SCALE GENOMIC DNA]</scope>
    <source>
        <strain evidence="2">DSM 19002 / CIP 109453 / HKI 454</strain>
    </source>
</reference>
<dbReference type="Gene3D" id="3.10.450.620">
    <property type="entry name" value="JHP933, nucleotidyltransferase-like core domain"/>
    <property type="match status" value="1"/>
</dbReference>
<sequence length="307" mass="33892">METRMLLRTRTDLLALAGQYANDRKVPTNTIMKEILHYEILYALLQSGAAAALTFQGGTALRLCYQGTRYSEDLDFAGGDNFDPRLMAPFAELLQKEIADAYGLQIEIKAPKEKPPSDGVNVTRWSAKVHIPQIDPSVPQNQIINIEVASVPAHDADLVSIAANYPHLPAPHRQLIITAETPNEILADKLLALGARPFLKARDIWDIKYLTDRQVAPDMDLIGRKLLDYGWAEDDFKKALQRKLNQLDDPVAASAFHKEMSRFVDAGVAAQLRNAALVSGFFRRAKALGSAVLAADLADDNSPQPRP</sequence>
<dbReference type="eggNOG" id="COG2253">
    <property type="taxonomic scope" value="Bacteria"/>
</dbReference>
<dbReference type="STRING" id="882378.RBRH_02471"/>
<dbReference type="Proteomes" id="UP000007437">
    <property type="component" value="Chromosome"/>
</dbReference>
<gene>
    <name evidence="1" type="ordered locus">RBRH_02471</name>
</gene>
<protein>
    <recommendedName>
        <fullName evidence="3">Nucleotidyl transferase AbiEii/AbiGii toxin family protein</fullName>
    </recommendedName>
</protein>
<evidence type="ECO:0000313" key="1">
    <source>
        <dbReference type="EMBL" id="CBW75728.1"/>
    </source>
</evidence>
<accession>E5AT54</accession>
<dbReference type="Pfam" id="PF08843">
    <property type="entry name" value="AbiEii"/>
    <property type="match status" value="1"/>
</dbReference>
<dbReference type="HOGENOM" id="CLU_064464_0_0_4"/>